<keyword evidence="8" id="KW-1185">Reference proteome</keyword>
<evidence type="ECO:0000259" key="6">
    <source>
        <dbReference type="Pfam" id="PF13193"/>
    </source>
</evidence>
<protein>
    <recommendedName>
        <fullName evidence="1">acetate--CoA ligase</fullName>
        <ecNumber evidence="1">6.2.1.1</ecNumber>
    </recommendedName>
</protein>
<evidence type="ECO:0000256" key="1">
    <source>
        <dbReference type="ARBA" id="ARBA00013275"/>
    </source>
</evidence>
<evidence type="ECO:0000256" key="2">
    <source>
        <dbReference type="ARBA" id="ARBA00022598"/>
    </source>
</evidence>
<dbReference type="InterPro" id="IPR025110">
    <property type="entry name" value="AMP-bd_C"/>
</dbReference>
<accession>A0A7J7MVF9</accession>
<dbReference type="PANTHER" id="PTHR24095">
    <property type="entry name" value="ACETYL-COENZYME A SYNTHETASE"/>
    <property type="match status" value="1"/>
</dbReference>
<dbReference type="EC" id="6.2.1.1" evidence="1"/>
<dbReference type="Gene3D" id="3.30.300.30">
    <property type="match status" value="1"/>
</dbReference>
<keyword evidence="2" id="KW-0436">Ligase</keyword>
<dbReference type="PROSITE" id="PS00455">
    <property type="entry name" value="AMP_BINDING"/>
    <property type="match status" value="1"/>
</dbReference>
<dbReference type="InterPro" id="IPR045851">
    <property type="entry name" value="AMP-bd_C_sf"/>
</dbReference>
<gene>
    <name evidence="7" type="ORF">GIB67_012336</name>
</gene>
<keyword evidence="3" id="KW-0547">Nucleotide-binding</keyword>
<evidence type="ECO:0000256" key="4">
    <source>
        <dbReference type="ARBA" id="ARBA00022840"/>
    </source>
</evidence>
<sequence length="302" mass="33860">MFLVVASDGVFEFLSNQAVRNGDIKIQWFKGGVTNIYYNALDKNIQVGLGDKTTFFWEGNDLGQDASLTFNQLLNKACQLANYLKDIGIKKGDAIIIYLPMLMELLIAMLACAHIDVAFVKSTNNGVFSLTYENQSAMMRETTNWQIDRDVWWKDIVSKYPTTCEVEWVNAENPYFLLYTSGSTGKPKAVRHTTGGYMIYTAATFKYETAYFKPFPSYYFSGDSYSRDKDGFHWLTGRVDDVFNVSDHRIGTTKVESALVSHQQCAEAVVGVEHKVKGQGIYAFVTLVGGGVFLIVKNCGKT</sequence>
<evidence type="ECO:0000256" key="3">
    <source>
        <dbReference type="ARBA" id="ARBA00022741"/>
    </source>
</evidence>
<dbReference type="GO" id="GO:0003987">
    <property type="term" value="F:acetate-CoA ligase activity"/>
    <property type="evidence" value="ECO:0007669"/>
    <property type="project" value="UniProtKB-EC"/>
</dbReference>
<dbReference type="GO" id="GO:0005524">
    <property type="term" value="F:ATP binding"/>
    <property type="evidence" value="ECO:0007669"/>
    <property type="project" value="UniProtKB-KW"/>
</dbReference>
<dbReference type="Pfam" id="PF13193">
    <property type="entry name" value="AMP-binding_C"/>
    <property type="match status" value="1"/>
</dbReference>
<evidence type="ECO:0000313" key="7">
    <source>
        <dbReference type="EMBL" id="KAF6158919.1"/>
    </source>
</evidence>
<keyword evidence="4" id="KW-0067">ATP-binding</keyword>
<dbReference type="SUPFAM" id="SSF56801">
    <property type="entry name" value="Acetyl-CoA synthetase-like"/>
    <property type="match status" value="2"/>
</dbReference>
<dbReference type="InterPro" id="IPR042099">
    <property type="entry name" value="ANL_N_sf"/>
</dbReference>
<dbReference type="InterPro" id="IPR020845">
    <property type="entry name" value="AMP-binding_CS"/>
</dbReference>
<evidence type="ECO:0000259" key="5">
    <source>
        <dbReference type="Pfam" id="PF00501"/>
    </source>
</evidence>
<dbReference type="InterPro" id="IPR000873">
    <property type="entry name" value="AMP-dep_synth/lig_dom"/>
</dbReference>
<feature type="domain" description="AMP-dependent synthetase/ligase" evidence="5">
    <location>
        <begin position="147"/>
        <end position="208"/>
    </location>
</feature>
<feature type="domain" description="AMP-dependent synthetase/ligase" evidence="5">
    <location>
        <begin position="51"/>
        <end position="120"/>
    </location>
</feature>
<comment type="caution">
    <text evidence="7">The sequence shown here is derived from an EMBL/GenBank/DDBJ whole genome shotgun (WGS) entry which is preliminary data.</text>
</comment>
<dbReference type="Proteomes" id="UP000541444">
    <property type="component" value="Unassembled WGS sequence"/>
</dbReference>
<dbReference type="OrthoDB" id="1706066at2759"/>
<dbReference type="PANTHER" id="PTHR24095:SF14">
    <property type="entry name" value="ACETYL-COENZYME A SYNTHETASE 1"/>
    <property type="match status" value="1"/>
</dbReference>
<proteinExistence type="predicted"/>
<organism evidence="7 8">
    <name type="scientific">Kingdonia uniflora</name>
    <dbReference type="NCBI Taxonomy" id="39325"/>
    <lineage>
        <taxon>Eukaryota</taxon>
        <taxon>Viridiplantae</taxon>
        <taxon>Streptophyta</taxon>
        <taxon>Embryophyta</taxon>
        <taxon>Tracheophyta</taxon>
        <taxon>Spermatophyta</taxon>
        <taxon>Magnoliopsida</taxon>
        <taxon>Ranunculales</taxon>
        <taxon>Circaeasteraceae</taxon>
        <taxon>Kingdonia</taxon>
    </lineage>
</organism>
<dbReference type="GO" id="GO:0006085">
    <property type="term" value="P:acetyl-CoA biosynthetic process"/>
    <property type="evidence" value="ECO:0007669"/>
    <property type="project" value="TreeGrafter"/>
</dbReference>
<evidence type="ECO:0000313" key="8">
    <source>
        <dbReference type="Proteomes" id="UP000541444"/>
    </source>
</evidence>
<name>A0A7J7MVF9_9MAGN</name>
<dbReference type="Gene3D" id="3.40.50.12780">
    <property type="entry name" value="N-terminal domain of ligase-like"/>
    <property type="match status" value="2"/>
</dbReference>
<feature type="domain" description="AMP-binding enzyme C-terminal" evidence="6">
    <location>
        <begin position="254"/>
        <end position="288"/>
    </location>
</feature>
<dbReference type="EMBL" id="JACGCM010001215">
    <property type="protein sequence ID" value="KAF6158919.1"/>
    <property type="molecule type" value="Genomic_DNA"/>
</dbReference>
<dbReference type="AlphaFoldDB" id="A0A7J7MVF9"/>
<reference evidence="7 8" key="1">
    <citation type="journal article" date="2020" name="IScience">
        <title>Genome Sequencing of the Endangered Kingdonia uniflora (Circaeasteraceae, Ranunculales) Reveals Potential Mechanisms of Evolutionary Specialization.</title>
        <authorList>
            <person name="Sun Y."/>
            <person name="Deng T."/>
            <person name="Zhang A."/>
            <person name="Moore M.J."/>
            <person name="Landis J.B."/>
            <person name="Lin N."/>
            <person name="Zhang H."/>
            <person name="Zhang X."/>
            <person name="Huang J."/>
            <person name="Zhang X."/>
            <person name="Sun H."/>
            <person name="Wang H."/>
        </authorList>
    </citation>
    <scope>NUCLEOTIDE SEQUENCE [LARGE SCALE GENOMIC DNA]</scope>
    <source>
        <strain evidence="7">TB1705</strain>
        <tissue evidence="7">Leaf</tissue>
    </source>
</reference>
<dbReference type="Pfam" id="PF00501">
    <property type="entry name" value="AMP-binding"/>
    <property type="match status" value="2"/>
</dbReference>